<dbReference type="EC" id="2.5.1.16" evidence="5"/>
<feature type="active site" description="Proton acceptor" evidence="5 6">
    <location>
        <position position="382"/>
    </location>
</feature>
<dbReference type="EMBL" id="JAFMYW010000003">
    <property type="protein sequence ID" value="MBO0949478.1"/>
    <property type="molecule type" value="Genomic_DNA"/>
</dbReference>
<keyword evidence="9" id="KW-1185">Reference proteome</keyword>
<feature type="transmembrane region" description="Helical" evidence="5">
    <location>
        <begin position="119"/>
        <end position="140"/>
    </location>
</feature>
<keyword evidence="4 5" id="KW-0620">Polyamine biosynthesis</keyword>
<dbReference type="PANTHER" id="PTHR43317">
    <property type="entry name" value="THERMOSPERMINE SYNTHASE ACAULIS5"/>
    <property type="match status" value="1"/>
</dbReference>
<comment type="caution">
    <text evidence="8">The sequence shown here is derived from an EMBL/GenBank/DDBJ whole genome shotgun (WGS) entry which is preliminary data.</text>
</comment>
<organism evidence="8 9">
    <name type="scientific">Fibrella forsythiae</name>
    <dbReference type="NCBI Taxonomy" id="2817061"/>
    <lineage>
        <taxon>Bacteria</taxon>
        <taxon>Pseudomonadati</taxon>
        <taxon>Bacteroidota</taxon>
        <taxon>Cytophagia</taxon>
        <taxon>Cytophagales</taxon>
        <taxon>Spirosomataceae</taxon>
        <taxon>Fibrella</taxon>
    </lineage>
</organism>
<dbReference type="InterPro" id="IPR030374">
    <property type="entry name" value="PABS"/>
</dbReference>
<dbReference type="InterPro" id="IPR001045">
    <property type="entry name" value="Spermi_synthase"/>
</dbReference>
<dbReference type="RefSeq" id="WP_207329435.1">
    <property type="nucleotide sequence ID" value="NZ_JAFMYW010000003.1"/>
</dbReference>
<feature type="transmembrane region" description="Helical" evidence="5">
    <location>
        <begin position="59"/>
        <end position="77"/>
    </location>
</feature>
<comment type="pathway">
    <text evidence="5">Amine and polyamine biosynthesis; spermidine biosynthesis; spermidine from putrescine: step 1/1.</text>
</comment>
<evidence type="ECO:0000313" key="9">
    <source>
        <dbReference type="Proteomes" id="UP000664628"/>
    </source>
</evidence>
<feature type="transmembrane region" description="Helical" evidence="5">
    <location>
        <begin position="25"/>
        <end position="53"/>
    </location>
</feature>
<sequence>MVDQPLRSESERGRAVAGNEAARQWLLLLSVFVIATCGLIYELIAGTLASYLLGDSVTQFSTIIGTYLFAMGVGSWLSNKLDGNLLRWFVRIEILVGLVGGFSAPLLFVLFEYVVSFRLVLYTLVSMTGVLVGLEIPLLMRILEHRVAFRDLVSRVFTFDYIGALLASLIFPLVLVPMLGLVRTSLLFGLLNVGVAVWLLLRFPETRPFRTGLLTAAGMAAMLLLAGFVGAERIMSFAEAATYQSSVIYSKSTPYQRIVLTRNARDLRLFLNGNLQFSSADEYRYHEALVHPAMQANPTARRVLVLGGGDGLAVRELLRYPQIDSIQLVDLDPGMTRLFQENTLLTSLNKRSLLSPKVQVINDDAYGWVRSDTAHYDVVIVDFPDPSNYSIGKLYSTAFYRELARRLAPGGVVVVQSTSPFLARRSFWCVVHTMQAEGFQTLPYHAYVPSFGEWGFVLASLTDTPRPRTRNVPAGLRFIDANSLRRLRDFPPDMADIPTELNKLNNQALVQYFEEDWADAGQ</sequence>
<protein>
    <recommendedName>
        <fullName evidence="5">Polyamine aminopropyltransferase</fullName>
    </recommendedName>
    <alternativeName>
        <fullName evidence="5">Putrescine aminopropyltransferase</fullName>
        <shortName evidence="5">PAPT</shortName>
    </alternativeName>
    <alternativeName>
        <fullName evidence="5">Spermidine synthase</fullName>
        <shortName evidence="5">SPDS</shortName>
        <shortName evidence="5">SPDSY</shortName>
        <ecNumber evidence="5">2.5.1.16</ecNumber>
    </alternativeName>
</protein>
<accession>A0ABS3JHK5</accession>
<evidence type="ECO:0000256" key="5">
    <source>
        <dbReference type="HAMAP-Rule" id="MF_00198"/>
    </source>
</evidence>
<evidence type="ECO:0000313" key="8">
    <source>
        <dbReference type="EMBL" id="MBO0949478.1"/>
    </source>
</evidence>
<keyword evidence="5" id="KW-1133">Transmembrane helix</keyword>
<keyword evidence="5" id="KW-0472">Membrane</keyword>
<dbReference type="PROSITE" id="PS01330">
    <property type="entry name" value="PABS_1"/>
    <property type="match status" value="1"/>
</dbReference>
<dbReference type="Proteomes" id="UP000664628">
    <property type="component" value="Unassembled WGS sequence"/>
</dbReference>
<dbReference type="HAMAP" id="MF_00198">
    <property type="entry name" value="Spermidine_synth"/>
    <property type="match status" value="1"/>
</dbReference>
<comment type="function">
    <text evidence="5">Catalyzes the irreversible transfer of a propylamine group from the amino donor S-adenosylmethioninamine (decarboxy-AdoMet) to putrescine (1,4-diaminobutane) to yield spermidine.</text>
</comment>
<keyword evidence="5" id="KW-1003">Cell membrane</keyword>
<comment type="subunit">
    <text evidence="5">Homodimer or homotetramer.</text>
</comment>
<feature type="transmembrane region" description="Helical" evidence="5">
    <location>
        <begin position="181"/>
        <end position="201"/>
    </location>
</feature>
<dbReference type="CDD" id="cd02440">
    <property type="entry name" value="AdoMet_MTases"/>
    <property type="match status" value="1"/>
</dbReference>
<dbReference type="PANTHER" id="PTHR43317:SF1">
    <property type="entry name" value="THERMOSPERMINE SYNTHASE ACAULIS5"/>
    <property type="match status" value="1"/>
</dbReference>
<feature type="binding site" evidence="5">
    <location>
        <position position="310"/>
    </location>
    <ligand>
        <name>spermidine</name>
        <dbReference type="ChEBI" id="CHEBI:57834"/>
    </ligand>
</feature>
<keyword evidence="3 5" id="KW-0745">Spermidine biosynthesis</keyword>
<feature type="transmembrane region" description="Helical" evidence="5">
    <location>
        <begin position="213"/>
        <end position="231"/>
    </location>
</feature>
<feature type="transmembrane region" description="Helical" evidence="5">
    <location>
        <begin position="89"/>
        <end position="113"/>
    </location>
</feature>
<dbReference type="InterPro" id="IPR030373">
    <property type="entry name" value="PABS_CS"/>
</dbReference>
<keyword evidence="5" id="KW-0812">Transmembrane</keyword>
<dbReference type="NCBIfam" id="NF002956">
    <property type="entry name" value="PRK03612.1"/>
    <property type="match status" value="1"/>
</dbReference>
<feature type="binding site" evidence="5">
    <location>
        <position position="256"/>
    </location>
    <ligand>
        <name>S-methyl-5'-thioadenosine</name>
        <dbReference type="ChEBI" id="CHEBI:17509"/>
    </ligand>
</feature>
<dbReference type="NCBIfam" id="NF037959">
    <property type="entry name" value="MFS_SpdSyn"/>
    <property type="match status" value="1"/>
</dbReference>
<gene>
    <name evidence="5" type="primary">speE</name>
    <name evidence="8" type="ORF">J2I46_12860</name>
</gene>
<evidence type="ECO:0000256" key="1">
    <source>
        <dbReference type="ARBA" id="ARBA00007867"/>
    </source>
</evidence>
<dbReference type="GO" id="GO:0004766">
    <property type="term" value="F:spermidine synthase activity"/>
    <property type="evidence" value="ECO:0007669"/>
    <property type="project" value="UniProtKB-EC"/>
</dbReference>
<dbReference type="InterPro" id="IPR029063">
    <property type="entry name" value="SAM-dependent_MTases_sf"/>
</dbReference>
<keyword evidence="2 5" id="KW-0808">Transferase</keyword>
<evidence type="ECO:0000256" key="2">
    <source>
        <dbReference type="ARBA" id="ARBA00022679"/>
    </source>
</evidence>
<feature type="binding site" evidence="5">
    <location>
        <position position="286"/>
    </location>
    <ligand>
        <name>spermidine</name>
        <dbReference type="ChEBI" id="CHEBI:57834"/>
    </ligand>
</feature>
<proteinExistence type="inferred from homology"/>
<reference evidence="8 9" key="1">
    <citation type="submission" date="2021-03" db="EMBL/GenBank/DDBJ databases">
        <title>Fibrella sp. HMF5405 genome sequencing and assembly.</title>
        <authorList>
            <person name="Kang H."/>
            <person name="Kim H."/>
            <person name="Bae S."/>
            <person name="Joh K."/>
        </authorList>
    </citation>
    <scope>NUCLEOTIDE SEQUENCE [LARGE SCALE GENOMIC DNA]</scope>
    <source>
        <strain evidence="8 9">HMF5405</strain>
    </source>
</reference>
<feature type="transmembrane region" description="Helical" evidence="5">
    <location>
        <begin position="152"/>
        <end position="175"/>
    </location>
</feature>
<dbReference type="Gene3D" id="3.40.50.150">
    <property type="entry name" value="Vaccinia Virus protein VP39"/>
    <property type="match status" value="1"/>
</dbReference>
<evidence type="ECO:0000256" key="4">
    <source>
        <dbReference type="ARBA" id="ARBA00023115"/>
    </source>
</evidence>
<feature type="binding site" evidence="5">
    <location>
        <position position="330"/>
    </location>
    <ligand>
        <name>S-methyl-5'-thioadenosine</name>
        <dbReference type="ChEBI" id="CHEBI:17509"/>
    </ligand>
</feature>
<feature type="binding site" evidence="5">
    <location>
        <begin position="364"/>
        <end position="365"/>
    </location>
    <ligand>
        <name>S-methyl-5'-thioadenosine</name>
        <dbReference type="ChEBI" id="CHEBI:17509"/>
    </ligand>
</feature>
<evidence type="ECO:0000259" key="7">
    <source>
        <dbReference type="PROSITE" id="PS51006"/>
    </source>
</evidence>
<comment type="subcellular location">
    <subcellularLocation>
        <location evidence="5">Cell membrane</location>
        <topology evidence="5">Multi-pass membrane protein</topology>
    </subcellularLocation>
</comment>
<dbReference type="Pfam" id="PF01564">
    <property type="entry name" value="Spermine_synth"/>
    <property type="match status" value="1"/>
</dbReference>
<name>A0ABS3JHK5_9BACT</name>
<dbReference type="PROSITE" id="PS51006">
    <property type="entry name" value="PABS_2"/>
    <property type="match status" value="1"/>
</dbReference>
<evidence type="ECO:0000256" key="3">
    <source>
        <dbReference type="ARBA" id="ARBA00023066"/>
    </source>
</evidence>
<feature type="domain" description="PABS" evidence="7">
    <location>
        <begin position="221"/>
        <end position="461"/>
    </location>
</feature>
<comment type="caution">
    <text evidence="5">Lacks conserved residue(s) required for the propagation of feature annotation.</text>
</comment>
<comment type="catalytic activity">
    <reaction evidence="5">
        <text>S-adenosyl 3-(methylsulfanyl)propylamine + putrescine = S-methyl-5'-thioadenosine + spermidine + H(+)</text>
        <dbReference type="Rhea" id="RHEA:12721"/>
        <dbReference type="ChEBI" id="CHEBI:15378"/>
        <dbReference type="ChEBI" id="CHEBI:17509"/>
        <dbReference type="ChEBI" id="CHEBI:57443"/>
        <dbReference type="ChEBI" id="CHEBI:57834"/>
        <dbReference type="ChEBI" id="CHEBI:326268"/>
        <dbReference type="EC" id="2.5.1.16"/>
    </reaction>
</comment>
<evidence type="ECO:0000256" key="6">
    <source>
        <dbReference type="PROSITE-ProRule" id="PRU00354"/>
    </source>
</evidence>
<dbReference type="SUPFAM" id="SSF53335">
    <property type="entry name" value="S-adenosyl-L-methionine-dependent methyltransferases"/>
    <property type="match status" value="1"/>
</dbReference>
<comment type="similarity">
    <text evidence="1 5">Belongs to the spermidine/spermine synthase family.</text>
</comment>